<keyword evidence="1" id="KW-1133">Transmembrane helix</keyword>
<organism evidence="2 3">
    <name type="scientific">Oceanobacillus profundus</name>
    <dbReference type="NCBI Taxonomy" id="372463"/>
    <lineage>
        <taxon>Bacteria</taxon>
        <taxon>Bacillati</taxon>
        <taxon>Bacillota</taxon>
        <taxon>Bacilli</taxon>
        <taxon>Bacillales</taxon>
        <taxon>Bacillaceae</taxon>
        <taxon>Oceanobacillus</taxon>
    </lineage>
</organism>
<dbReference type="Pfam" id="PF11151">
    <property type="entry name" value="DUF2929"/>
    <property type="match status" value="1"/>
</dbReference>
<gene>
    <name evidence="2" type="ORF">D1B32_04485</name>
</gene>
<dbReference type="InterPro" id="IPR021324">
    <property type="entry name" value="DUF2929"/>
</dbReference>
<name>A0A417YLR3_9BACI</name>
<dbReference type="EMBL" id="QWEH01000002">
    <property type="protein sequence ID" value="RHW34429.1"/>
    <property type="molecule type" value="Genomic_DNA"/>
</dbReference>
<comment type="caution">
    <text evidence="2">The sequence shown here is derived from an EMBL/GenBank/DDBJ whole genome shotgun (WGS) entry which is preliminary data.</text>
</comment>
<dbReference type="AlphaFoldDB" id="A0A417YLR3"/>
<keyword evidence="1" id="KW-0812">Transmembrane</keyword>
<evidence type="ECO:0000313" key="3">
    <source>
        <dbReference type="Proteomes" id="UP000285456"/>
    </source>
</evidence>
<evidence type="ECO:0000313" key="2">
    <source>
        <dbReference type="EMBL" id="RHW34429.1"/>
    </source>
</evidence>
<dbReference type="OrthoDB" id="2440739at2"/>
<reference evidence="2 3" key="1">
    <citation type="journal article" date="2007" name="Int. J. Syst. Evol. Microbiol.">
        <title>Oceanobacillus profundus sp. nov., isolated from a deep-sea sediment core.</title>
        <authorList>
            <person name="Kim Y.G."/>
            <person name="Choi D.H."/>
            <person name="Hyun S."/>
            <person name="Cho B.C."/>
        </authorList>
    </citation>
    <scope>NUCLEOTIDE SEQUENCE [LARGE SCALE GENOMIC DNA]</scope>
    <source>
        <strain evidence="2 3">DSM 18246</strain>
    </source>
</reference>
<dbReference type="Proteomes" id="UP000285456">
    <property type="component" value="Unassembled WGS sequence"/>
</dbReference>
<evidence type="ECO:0000256" key="1">
    <source>
        <dbReference type="SAM" id="Phobius"/>
    </source>
</evidence>
<keyword evidence="1" id="KW-0472">Membrane</keyword>
<dbReference type="RefSeq" id="WP_095309545.1">
    <property type="nucleotide sequence ID" value="NZ_JAMAWL010000009.1"/>
</dbReference>
<feature type="transmembrane region" description="Helical" evidence="1">
    <location>
        <begin position="34"/>
        <end position="53"/>
    </location>
</feature>
<accession>A0A417YLR3</accession>
<protein>
    <submittedName>
        <fullName evidence="2">DUF2929 family protein</fullName>
    </submittedName>
</protein>
<sequence length="58" mass="6192">MRYIMTIVWAVLISAAVSYVLTSMGGEPFVLSEALILSAVFVVAAFILGDGVLKEKSN</sequence>
<keyword evidence="3" id="KW-1185">Reference proteome</keyword>
<proteinExistence type="predicted"/>